<feature type="compositionally biased region" description="Acidic residues" evidence="2">
    <location>
        <begin position="131"/>
        <end position="142"/>
    </location>
</feature>
<keyword evidence="4" id="KW-1185">Reference proteome</keyword>
<comment type="caution">
    <text evidence="3">The sequence shown here is derived from an EMBL/GenBank/DDBJ whole genome shotgun (WGS) entry which is preliminary data.</text>
</comment>
<dbReference type="OrthoDB" id="3700158at2"/>
<dbReference type="Proteomes" id="UP000295674">
    <property type="component" value="Unassembled WGS sequence"/>
</dbReference>
<protein>
    <submittedName>
        <fullName evidence="3">Uncharacterized protein</fullName>
    </submittedName>
</protein>
<sequence length="142" mass="16026">MSQGWKTPEVRAAEEMVEERMRQAEQALAKATRFEAELPEVKLTDERIEEIQQHVRNGNAPAEIAAFQRRVDDGEFSWREVADGTAFRDESVRAAFAASVRNMQQAKEMLDAGYDAATVITHDPNRPADAGYDDEPPDSFLR</sequence>
<dbReference type="AlphaFoldDB" id="A0A4R4W3L3"/>
<evidence type="ECO:0000313" key="4">
    <source>
        <dbReference type="Proteomes" id="UP000295674"/>
    </source>
</evidence>
<gene>
    <name evidence="3" type="ORF">E1181_00215</name>
</gene>
<reference evidence="3 4" key="1">
    <citation type="submission" date="2019-03" db="EMBL/GenBank/DDBJ databases">
        <title>Draft genome sequences of novel Actinobacteria.</title>
        <authorList>
            <person name="Sahin N."/>
            <person name="Ay H."/>
            <person name="Saygin H."/>
        </authorList>
    </citation>
    <scope>NUCLEOTIDE SEQUENCE [LARGE SCALE GENOMIC DNA]</scope>
    <source>
        <strain evidence="3 4">16K309</strain>
    </source>
</reference>
<evidence type="ECO:0000256" key="2">
    <source>
        <dbReference type="SAM" id="MobiDB-lite"/>
    </source>
</evidence>
<dbReference type="RefSeq" id="WP_132671806.1">
    <property type="nucleotide sequence ID" value="NZ_SMKS01000001.1"/>
</dbReference>
<evidence type="ECO:0000313" key="3">
    <source>
        <dbReference type="EMBL" id="TDD10503.1"/>
    </source>
</evidence>
<feature type="coiled-coil region" evidence="1">
    <location>
        <begin position="10"/>
        <end position="37"/>
    </location>
</feature>
<feature type="region of interest" description="Disordered" evidence="2">
    <location>
        <begin position="120"/>
        <end position="142"/>
    </location>
</feature>
<keyword evidence="1" id="KW-0175">Coiled coil</keyword>
<accession>A0A4R4W3L3</accession>
<evidence type="ECO:0000256" key="1">
    <source>
        <dbReference type="SAM" id="Coils"/>
    </source>
</evidence>
<dbReference type="EMBL" id="SMKS01000001">
    <property type="protein sequence ID" value="TDD10503.1"/>
    <property type="molecule type" value="Genomic_DNA"/>
</dbReference>
<name>A0A4R4W3L3_9PSEU</name>
<proteinExistence type="predicted"/>
<organism evidence="3 4">
    <name type="scientific">Saccharopolyspora terrae</name>
    <dbReference type="NCBI Taxonomy" id="2530384"/>
    <lineage>
        <taxon>Bacteria</taxon>
        <taxon>Bacillati</taxon>
        <taxon>Actinomycetota</taxon>
        <taxon>Actinomycetes</taxon>
        <taxon>Pseudonocardiales</taxon>
        <taxon>Pseudonocardiaceae</taxon>
        <taxon>Saccharopolyspora</taxon>
    </lineage>
</organism>